<name>A0A7V4U0T8_CALAY</name>
<dbReference type="AlphaFoldDB" id="A0A7V4U0T8"/>
<protein>
    <submittedName>
        <fullName evidence="2">PorT family protein</fullName>
    </submittedName>
</protein>
<dbReference type="Pfam" id="PF13568">
    <property type="entry name" value="OMP_b-brl_2"/>
    <property type="match status" value="1"/>
</dbReference>
<comment type="caution">
    <text evidence="2">The sequence shown here is derived from an EMBL/GenBank/DDBJ whole genome shotgun (WGS) entry which is preliminary data.</text>
</comment>
<reference evidence="2" key="1">
    <citation type="journal article" date="2020" name="mSystems">
        <title>Genome- and Community-Level Interaction Insights into Carbon Utilization and Element Cycling Functions of Hydrothermarchaeota in Hydrothermal Sediment.</title>
        <authorList>
            <person name="Zhou Z."/>
            <person name="Liu Y."/>
            <person name="Xu W."/>
            <person name="Pan J."/>
            <person name="Luo Z.H."/>
            <person name="Li M."/>
        </authorList>
    </citation>
    <scope>NUCLEOTIDE SEQUENCE [LARGE SCALE GENOMIC DNA]</scope>
    <source>
        <strain evidence="2">HyVt-577</strain>
    </source>
</reference>
<evidence type="ECO:0000313" key="2">
    <source>
        <dbReference type="EMBL" id="HGY55905.1"/>
    </source>
</evidence>
<sequence>MWLINTGFYLISLEEDKKLKKIAILISVTIVLCSAQEKNNWYIKGGLNTNSYKNTYNIENVSSMTGYNFGAGYELLFKNYFFVSVGLEYIVKGANLHNKTIQPLDENILEIYNYDIQCRFAYLEIPIFLKHGFNLKNDFFLKLYSGITYSKPIKDMSKIIKKDLRGYRNPEIEYYYDFQKYPESVFEDNKGDIVLSLGLELKYKFLGINLQYSLDGREIYFCDSITPIYKTLYGFHIGLIFYH</sequence>
<organism evidence="2">
    <name type="scientific">Caldithrix abyssi</name>
    <dbReference type="NCBI Taxonomy" id="187145"/>
    <lineage>
        <taxon>Bacteria</taxon>
        <taxon>Pseudomonadati</taxon>
        <taxon>Calditrichota</taxon>
        <taxon>Calditrichia</taxon>
        <taxon>Calditrichales</taxon>
        <taxon>Calditrichaceae</taxon>
        <taxon>Caldithrix</taxon>
    </lineage>
</organism>
<gene>
    <name evidence="2" type="ORF">ENK44_09395</name>
</gene>
<accession>A0A7V4U0T8</accession>
<dbReference type="InterPro" id="IPR025665">
    <property type="entry name" value="Beta-barrel_OMP_2"/>
</dbReference>
<dbReference type="EMBL" id="DRQG01000086">
    <property type="protein sequence ID" value="HGY55905.1"/>
    <property type="molecule type" value="Genomic_DNA"/>
</dbReference>
<proteinExistence type="predicted"/>
<dbReference type="Proteomes" id="UP000885779">
    <property type="component" value="Unassembled WGS sequence"/>
</dbReference>
<evidence type="ECO:0000259" key="1">
    <source>
        <dbReference type="Pfam" id="PF13568"/>
    </source>
</evidence>
<feature type="domain" description="Outer membrane protein beta-barrel" evidence="1">
    <location>
        <begin position="35"/>
        <end position="213"/>
    </location>
</feature>